<dbReference type="Pfam" id="PF01063">
    <property type="entry name" value="Aminotran_4"/>
    <property type="match status" value="1"/>
</dbReference>
<reference evidence="3 4" key="1">
    <citation type="submission" date="2016-10" db="EMBL/GenBank/DDBJ databases">
        <authorList>
            <person name="de Groot N.N."/>
        </authorList>
    </citation>
    <scope>NUCLEOTIDE SEQUENCE [LARGE SCALE GENOMIC DNA]</scope>
    <source>
        <strain evidence="3 4">CGMCC 1.9113</strain>
    </source>
</reference>
<dbReference type="SUPFAM" id="SSF56322">
    <property type="entry name" value="ADC synthase"/>
    <property type="match status" value="1"/>
</dbReference>
<organism evidence="3 4">
    <name type="scientific">Sphingomonas rubra</name>
    <dbReference type="NCBI Taxonomy" id="634430"/>
    <lineage>
        <taxon>Bacteria</taxon>
        <taxon>Pseudomonadati</taxon>
        <taxon>Pseudomonadota</taxon>
        <taxon>Alphaproteobacteria</taxon>
        <taxon>Sphingomonadales</taxon>
        <taxon>Sphingomonadaceae</taxon>
        <taxon>Sphingomonas</taxon>
    </lineage>
</organism>
<evidence type="ECO:0000313" key="4">
    <source>
        <dbReference type="Proteomes" id="UP000199586"/>
    </source>
</evidence>
<dbReference type="InterPro" id="IPR019999">
    <property type="entry name" value="Anth_synth_I-like"/>
</dbReference>
<gene>
    <name evidence="3" type="ORF">SAMN04488241_109142</name>
</gene>
<keyword evidence="4" id="KW-1185">Reference proteome</keyword>
<dbReference type="Pfam" id="PF00425">
    <property type="entry name" value="Chorismate_bind"/>
    <property type="match status" value="1"/>
</dbReference>
<sequence>MDAPFVLLDDARPRGETRLYRDPVEVVEARSAAEIAPALDRLRAAGARGLHAAGYLGYEAGAALEPKLPPPAADAPLLWFGLFEQWQPFDPAGLPDPAGAWIGRPDPQVSRAAYEDQVRAALDLIAAGDLYQVNLSFAATVALVGDPLAAFAQLRARAAAGYGAVVATGRETLLSLSPELFFRLDGDRLTCRPMKGTARRADDPVHDRAAAAHLAADTKQRAENLMIVDLMRNDLARVAVAGSVAVPELWTVERYPTVHQLTSTVTAKLAPDRTAVDVLAAAFPCGSITGAPKVRAMEAIAAIEQRPRGTYTGSIGRIDAGGDAEFNVAIRTLSLLDGAATLSLGAGIVADSDPAAEWAECLAKGGFVGDGLPRFDLVETMAFDPVEGIALLDRHLARMKASADALGFAFDRHAARNELQAATFRLREARRLRLLLAPSGKVAIEVAAMPPVPAGPLSVAIVPLPVAAADLRLRHKTSARAFYDDARRAAGTDEVVFVHRGLLTEGSFTSIFVERDGVLVTPPAGPLLPGVLRAELLATGRAVEAPLTRADLAGGFFVGNAVRGLLAAVAKEAAPPL</sequence>
<dbReference type="OrthoDB" id="9803598at2"/>
<dbReference type="PANTHER" id="PTHR11236:SF50">
    <property type="entry name" value="AMINODEOXYCHORISMATE SYNTHASE COMPONENT 1"/>
    <property type="match status" value="1"/>
</dbReference>
<keyword evidence="3" id="KW-0456">Lyase</keyword>
<dbReference type="InterPro" id="IPR036038">
    <property type="entry name" value="Aminotransferase-like"/>
</dbReference>
<dbReference type="Proteomes" id="UP000199586">
    <property type="component" value="Unassembled WGS sequence"/>
</dbReference>
<dbReference type="Gene3D" id="3.60.120.10">
    <property type="entry name" value="Anthranilate synthase"/>
    <property type="match status" value="1"/>
</dbReference>
<accession>A0A1I5TX67</accession>
<dbReference type="InterPro" id="IPR043132">
    <property type="entry name" value="BCAT-like_C"/>
</dbReference>
<dbReference type="Gene3D" id="3.30.470.10">
    <property type="match status" value="1"/>
</dbReference>
<evidence type="ECO:0000259" key="2">
    <source>
        <dbReference type="Pfam" id="PF00425"/>
    </source>
</evidence>
<dbReference type="GO" id="GO:0046820">
    <property type="term" value="F:4-amino-4-deoxychorismate synthase activity"/>
    <property type="evidence" value="ECO:0007669"/>
    <property type="project" value="TreeGrafter"/>
</dbReference>
<evidence type="ECO:0000313" key="3">
    <source>
        <dbReference type="EMBL" id="SFP87643.1"/>
    </source>
</evidence>
<dbReference type="GO" id="GO:0009396">
    <property type="term" value="P:folic acid-containing compound biosynthetic process"/>
    <property type="evidence" value="ECO:0007669"/>
    <property type="project" value="InterPro"/>
</dbReference>
<dbReference type="PRINTS" id="PR00095">
    <property type="entry name" value="ANTSNTHASEI"/>
</dbReference>
<dbReference type="EMBL" id="FOXP01000009">
    <property type="protein sequence ID" value="SFP87643.1"/>
    <property type="molecule type" value="Genomic_DNA"/>
</dbReference>
<evidence type="ECO:0000256" key="1">
    <source>
        <dbReference type="ARBA" id="ARBA00014472"/>
    </source>
</evidence>
<dbReference type="InterPro" id="IPR005801">
    <property type="entry name" value="ADC_synthase"/>
</dbReference>
<dbReference type="AlphaFoldDB" id="A0A1I5TX67"/>
<dbReference type="GO" id="GO:0000162">
    <property type="term" value="P:L-tryptophan biosynthetic process"/>
    <property type="evidence" value="ECO:0007669"/>
    <property type="project" value="TreeGrafter"/>
</dbReference>
<proteinExistence type="predicted"/>
<protein>
    <recommendedName>
        <fullName evidence="1">Probable branched-chain-amino-acid aminotransferase</fullName>
    </recommendedName>
</protein>
<dbReference type="GO" id="GO:0016829">
    <property type="term" value="F:lyase activity"/>
    <property type="evidence" value="ECO:0007669"/>
    <property type="project" value="UniProtKB-KW"/>
</dbReference>
<dbReference type="Gene3D" id="3.20.10.10">
    <property type="entry name" value="D-amino Acid Aminotransferase, subunit A, domain 2"/>
    <property type="match status" value="1"/>
</dbReference>
<dbReference type="STRING" id="634430.SAMN04488241_109142"/>
<dbReference type="InterPro" id="IPR001544">
    <property type="entry name" value="Aminotrans_IV"/>
</dbReference>
<feature type="domain" description="Chorismate-utilising enzyme C-terminal" evidence="2">
    <location>
        <begin position="111"/>
        <end position="364"/>
    </location>
</feature>
<dbReference type="InterPro" id="IPR005802">
    <property type="entry name" value="ADC_synth_comp_1"/>
</dbReference>
<name>A0A1I5TX67_9SPHN</name>
<dbReference type="SUPFAM" id="SSF56752">
    <property type="entry name" value="D-aminoacid aminotransferase-like PLP-dependent enzymes"/>
    <property type="match status" value="1"/>
</dbReference>
<dbReference type="InterPro" id="IPR015890">
    <property type="entry name" value="Chorismate_C"/>
</dbReference>
<dbReference type="PANTHER" id="PTHR11236">
    <property type="entry name" value="AMINOBENZOATE/ANTHRANILATE SYNTHASE"/>
    <property type="match status" value="1"/>
</dbReference>
<dbReference type="RefSeq" id="WP_093333924.1">
    <property type="nucleotide sequence ID" value="NZ_FOXP01000009.1"/>
</dbReference>
<dbReference type="NCBIfam" id="TIGR00553">
    <property type="entry name" value="pabB"/>
    <property type="match status" value="1"/>
</dbReference>
<dbReference type="InterPro" id="IPR043131">
    <property type="entry name" value="BCAT-like_N"/>
</dbReference>